<dbReference type="EMBL" id="CATNWA010006450">
    <property type="protein sequence ID" value="CAI9552129.1"/>
    <property type="molecule type" value="Genomic_DNA"/>
</dbReference>
<evidence type="ECO:0000313" key="1">
    <source>
        <dbReference type="EMBL" id="CAI9552129.1"/>
    </source>
</evidence>
<evidence type="ECO:0000313" key="2">
    <source>
        <dbReference type="Proteomes" id="UP001162483"/>
    </source>
</evidence>
<dbReference type="Proteomes" id="UP001162483">
    <property type="component" value="Unassembled WGS sequence"/>
</dbReference>
<name>A0ABN9BWP7_9NEOB</name>
<gene>
    <name evidence="1" type="ORF">SPARVUS_LOCUS3835382</name>
</gene>
<reference evidence="1" key="1">
    <citation type="submission" date="2023-05" db="EMBL/GenBank/DDBJ databases">
        <authorList>
            <person name="Stuckert A."/>
        </authorList>
    </citation>
    <scope>NUCLEOTIDE SEQUENCE</scope>
</reference>
<comment type="caution">
    <text evidence="1">The sequence shown here is derived from an EMBL/GenBank/DDBJ whole genome shotgun (WGS) entry which is preliminary data.</text>
</comment>
<keyword evidence="2" id="KW-1185">Reference proteome</keyword>
<accession>A0ABN9BWP7</accession>
<organism evidence="1 2">
    <name type="scientific">Staurois parvus</name>
    <dbReference type="NCBI Taxonomy" id="386267"/>
    <lineage>
        <taxon>Eukaryota</taxon>
        <taxon>Metazoa</taxon>
        <taxon>Chordata</taxon>
        <taxon>Craniata</taxon>
        <taxon>Vertebrata</taxon>
        <taxon>Euteleostomi</taxon>
        <taxon>Amphibia</taxon>
        <taxon>Batrachia</taxon>
        <taxon>Anura</taxon>
        <taxon>Neobatrachia</taxon>
        <taxon>Ranoidea</taxon>
        <taxon>Ranidae</taxon>
        <taxon>Staurois</taxon>
    </lineage>
</organism>
<sequence>MGPPTDPGPSGSARVYKWSVRPCPSVLWTGTSTHYRGMCFVHISCLRFNFSEIIVSLCRLNDVQI</sequence>
<proteinExistence type="predicted"/>
<protein>
    <submittedName>
        <fullName evidence="1">Uncharacterized protein</fullName>
    </submittedName>
</protein>